<feature type="transmembrane region" description="Helical" evidence="1">
    <location>
        <begin position="91"/>
        <end position="112"/>
    </location>
</feature>
<dbReference type="OrthoDB" id="3254104at2759"/>
<keyword evidence="3" id="KW-1185">Reference proteome</keyword>
<keyword evidence="1" id="KW-0812">Transmembrane</keyword>
<evidence type="ECO:0000256" key="1">
    <source>
        <dbReference type="SAM" id="Phobius"/>
    </source>
</evidence>
<dbReference type="EMBL" id="JAPQKR010000012">
    <property type="protein sequence ID" value="KAJ5204929.1"/>
    <property type="molecule type" value="Genomic_DNA"/>
</dbReference>
<gene>
    <name evidence="2" type="ORF">N7498_005808</name>
</gene>
<dbReference type="RefSeq" id="XP_058309408.1">
    <property type="nucleotide sequence ID" value="XM_058452870.1"/>
</dbReference>
<keyword evidence="1" id="KW-0472">Membrane</keyword>
<reference evidence="2" key="2">
    <citation type="journal article" date="2023" name="IMA Fungus">
        <title>Comparative genomic study of the Penicillium genus elucidates a diverse pangenome and 15 lateral gene transfer events.</title>
        <authorList>
            <person name="Petersen C."/>
            <person name="Sorensen T."/>
            <person name="Nielsen M.R."/>
            <person name="Sondergaard T.E."/>
            <person name="Sorensen J.L."/>
            <person name="Fitzpatrick D.A."/>
            <person name="Frisvad J.C."/>
            <person name="Nielsen K.L."/>
        </authorList>
    </citation>
    <scope>NUCLEOTIDE SEQUENCE</scope>
    <source>
        <strain evidence="2">IBT 15544</strain>
    </source>
</reference>
<dbReference type="AlphaFoldDB" id="A0A9W9MP48"/>
<feature type="transmembrane region" description="Helical" evidence="1">
    <location>
        <begin position="57"/>
        <end position="79"/>
    </location>
</feature>
<sequence length="222" mass="24773">MQAALFESDISPNGDPNRVSKPWRILTSFSVVLLLVGYLILPMVFGNADDLRIDRTATAVVSLLFISASYGSSIVIAFFQRGRNLFLLRSLFRPYLAINLLGLFNVLLNVLARGLLPPSALCVVGLGLPSAFSLVYALAAYLIYRQYGSSQKHRAEDGTPLLSEEEMQRRQLLRLLQEGDRGSLSSASKDDTYRLEGFIPGLEPMQKTWDRLSRPSRWKSMA</sequence>
<accession>A0A9W9MP48</accession>
<dbReference type="Proteomes" id="UP001150904">
    <property type="component" value="Unassembled WGS sequence"/>
</dbReference>
<evidence type="ECO:0000313" key="2">
    <source>
        <dbReference type="EMBL" id="KAJ5204929.1"/>
    </source>
</evidence>
<feature type="transmembrane region" description="Helical" evidence="1">
    <location>
        <begin position="25"/>
        <end position="45"/>
    </location>
</feature>
<dbReference type="GeneID" id="83180171"/>
<proteinExistence type="predicted"/>
<reference evidence="2" key="1">
    <citation type="submission" date="2022-12" db="EMBL/GenBank/DDBJ databases">
        <authorList>
            <person name="Petersen C."/>
        </authorList>
    </citation>
    <scope>NUCLEOTIDE SEQUENCE</scope>
    <source>
        <strain evidence="2">IBT 15544</strain>
    </source>
</reference>
<name>A0A9W9MP48_9EURO</name>
<evidence type="ECO:0000313" key="3">
    <source>
        <dbReference type="Proteomes" id="UP001150904"/>
    </source>
</evidence>
<protein>
    <submittedName>
        <fullName evidence="2">Uncharacterized protein</fullName>
    </submittedName>
</protein>
<keyword evidence="1" id="KW-1133">Transmembrane helix</keyword>
<comment type="caution">
    <text evidence="2">The sequence shown here is derived from an EMBL/GenBank/DDBJ whole genome shotgun (WGS) entry which is preliminary data.</text>
</comment>
<feature type="transmembrane region" description="Helical" evidence="1">
    <location>
        <begin position="118"/>
        <end position="144"/>
    </location>
</feature>
<organism evidence="2 3">
    <name type="scientific">Penicillium cinerascens</name>
    <dbReference type="NCBI Taxonomy" id="70096"/>
    <lineage>
        <taxon>Eukaryota</taxon>
        <taxon>Fungi</taxon>
        <taxon>Dikarya</taxon>
        <taxon>Ascomycota</taxon>
        <taxon>Pezizomycotina</taxon>
        <taxon>Eurotiomycetes</taxon>
        <taxon>Eurotiomycetidae</taxon>
        <taxon>Eurotiales</taxon>
        <taxon>Aspergillaceae</taxon>
        <taxon>Penicillium</taxon>
    </lineage>
</organism>